<dbReference type="Pfam" id="PF04024">
    <property type="entry name" value="PspC"/>
    <property type="match status" value="1"/>
</dbReference>
<name>A0A7T0PF79_9CORY</name>
<feature type="transmembrane region" description="Helical" evidence="6">
    <location>
        <begin position="44"/>
        <end position="67"/>
    </location>
</feature>
<organism evidence="8 9">
    <name type="scientific">Corynebacterium qintianiae</name>
    <dbReference type="NCBI Taxonomy" id="2709392"/>
    <lineage>
        <taxon>Bacteria</taxon>
        <taxon>Bacillati</taxon>
        <taxon>Actinomycetota</taxon>
        <taxon>Actinomycetes</taxon>
        <taxon>Mycobacteriales</taxon>
        <taxon>Corynebacteriaceae</taxon>
        <taxon>Corynebacterium</taxon>
    </lineage>
</organism>
<evidence type="ECO:0000256" key="1">
    <source>
        <dbReference type="ARBA" id="ARBA00004162"/>
    </source>
</evidence>
<gene>
    <name evidence="8" type="ORF">G7Y29_04240</name>
</gene>
<dbReference type="PANTHER" id="PTHR33885">
    <property type="entry name" value="PHAGE SHOCK PROTEIN C"/>
    <property type="match status" value="1"/>
</dbReference>
<evidence type="ECO:0000256" key="5">
    <source>
        <dbReference type="ARBA" id="ARBA00023136"/>
    </source>
</evidence>
<evidence type="ECO:0000256" key="4">
    <source>
        <dbReference type="ARBA" id="ARBA00022989"/>
    </source>
</evidence>
<comment type="subcellular location">
    <subcellularLocation>
        <location evidence="1">Cell membrane</location>
        <topology evidence="1">Single-pass membrane protein</topology>
    </subcellularLocation>
</comment>
<accession>A0A7T0PF79</accession>
<keyword evidence="2" id="KW-1003">Cell membrane</keyword>
<dbReference type="RefSeq" id="WP_165002131.1">
    <property type="nucleotide sequence ID" value="NZ_CP064955.1"/>
</dbReference>
<evidence type="ECO:0000256" key="6">
    <source>
        <dbReference type="SAM" id="Phobius"/>
    </source>
</evidence>
<dbReference type="GO" id="GO:0005886">
    <property type="term" value="C:plasma membrane"/>
    <property type="evidence" value="ECO:0007669"/>
    <property type="project" value="UniProtKB-SubCell"/>
</dbReference>
<dbReference type="InterPro" id="IPR007168">
    <property type="entry name" value="Phageshock_PspC_N"/>
</dbReference>
<evidence type="ECO:0000313" key="9">
    <source>
        <dbReference type="Proteomes" id="UP000594586"/>
    </source>
</evidence>
<dbReference type="AlphaFoldDB" id="A0A7T0PF79"/>
<proteinExistence type="predicted"/>
<sequence>MSTNSGFTPNSRKRLTRSLTDRWIAGVCGGIAQYFKLDPVLVRLIFVVLALAGVLPGVALYIIAWIIMPEGV</sequence>
<evidence type="ECO:0000256" key="3">
    <source>
        <dbReference type="ARBA" id="ARBA00022692"/>
    </source>
</evidence>
<evidence type="ECO:0000256" key="2">
    <source>
        <dbReference type="ARBA" id="ARBA00022475"/>
    </source>
</evidence>
<evidence type="ECO:0000313" key="8">
    <source>
        <dbReference type="EMBL" id="QPK84001.1"/>
    </source>
</evidence>
<protein>
    <submittedName>
        <fullName evidence="8">PspC domain-containing protein</fullName>
    </submittedName>
</protein>
<dbReference type="InterPro" id="IPR052027">
    <property type="entry name" value="PspC"/>
</dbReference>
<feature type="domain" description="Phage shock protein PspC N-terminal" evidence="7">
    <location>
        <begin position="13"/>
        <end position="70"/>
    </location>
</feature>
<dbReference type="Proteomes" id="UP000594586">
    <property type="component" value="Chromosome"/>
</dbReference>
<dbReference type="PANTHER" id="PTHR33885:SF3">
    <property type="entry name" value="PHAGE SHOCK PROTEIN C"/>
    <property type="match status" value="1"/>
</dbReference>
<evidence type="ECO:0000259" key="7">
    <source>
        <dbReference type="Pfam" id="PF04024"/>
    </source>
</evidence>
<keyword evidence="5 6" id="KW-0472">Membrane</keyword>
<dbReference type="EMBL" id="CP064955">
    <property type="protein sequence ID" value="QPK84001.1"/>
    <property type="molecule type" value="Genomic_DNA"/>
</dbReference>
<keyword evidence="9" id="KW-1185">Reference proteome</keyword>
<keyword evidence="4 6" id="KW-1133">Transmembrane helix</keyword>
<dbReference type="KEGG" id="cqn:G7Y29_04240"/>
<reference evidence="8 9" key="1">
    <citation type="submission" date="2020-11" db="EMBL/GenBank/DDBJ databases">
        <title>Corynebacterium sp. MC1420.</title>
        <authorList>
            <person name="Zhou J."/>
        </authorList>
    </citation>
    <scope>NUCLEOTIDE SEQUENCE [LARGE SCALE GENOMIC DNA]</scope>
    <source>
        <strain evidence="8 9">MC1420</strain>
    </source>
</reference>
<keyword evidence="3 6" id="KW-0812">Transmembrane</keyword>